<evidence type="ECO:0000313" key="2">
    <source>
        <dbReference type="EMBL" id="UOF02604.1"/>
    </source>
</evidence>
<sequence length="450" mass="51198">MKSLWVLGVFAVSVACSSANAFNLGDLRGGIRQQFTSPNSLYELCVVPKKWQGGDYKNGDIKKEVELCTFDFYTNMGICPKYSSTNPGVLLIKPTSKNSKTTIDASHCDVDVLGYKTEAKFKQTFTCSSTPSILAYYQVSRLLGDINQIPVSVIRTMDAGIHRGLVDKANKYLKGSGRYTEITWKMMEKVHLNPRDYPALIDDTHRQIYGALSDNVKNEEKYTEVSGRGSYSTRYTRFLSLAPFLRLTETRSVTEIVGFSEFAKVAQTVVQMKDIADMILLDTLLNQQDRIGNIHYKFYWMFVDPSNNSLNRQKSDAKWKDNVLIVPEAEKTEMAGKQAALVKQMVLKDNDCGVTKTNMMRKLQVLQKLNHFSYRTYRKFLAFEQSLQSPEAKEYFKTELLFGDKSFQSLLKNAKEARQILKGKCERKELRFDLDLEGYVPNAPALNPQC</sequence>
<accession>A0ABY4CD12</accession>
<dbReference type="PROSITE" id="PS51257">
    <property type="entry name" value="PROKAR_LIPOPROTEIN"/>
    <property type="match status" value="1"/>
</dbReference>
<dbReference type="EMBL" id="CP093442">
    <property type="protein sequence ID" value="UOF02604.1"/>
    <property type="molecule type" value="Genomic_DNA"/>
</dbReference>
<proteinExistence type="predicted"/>
<gene>
    <name evidence="2" type="ORF">MNR06_06530</name>
</gene>
<feature type="signal peptide" evidence="1">
    <location>
        <begin position="1"/>
        <end position="21"/>
    </location>
</feature>
<protein>
    <submittedName>
        <fullName evidence="2">Uncharacterized protein</fullName>
    </submittedName>
</protein>
<feature type="chain" id="PRO_5045110306" evidence="1">
    <location>
        <begin position="22"/>
        <end position="450"/>
    </location>
</feature>
<evidence type="ECO:0000256" key="1">
    <source>
        <dbReference type="SAM" id="SignalP"/>
    </source>
</evidence>
<keyword evidence="3" id="KW-1185">Reference proteome</keyword>
<evidence type="ECO:0000313" key="3">
    <source>
        <dbReference type="Proteomes" id="UP000830116"/>
    </source>
</evidence>
<name>A0ABY4CD12_9BACT</name>
<dbReference type="Proteomes" id="UP000830116">
    <property type="component" value="Chromosome"/>
</dbReference>
<dbReference type="RefSeq" id="WP_243540301.1">
    <property type="nucleotide sequence ID" value="NZ_CP093442.1"/>
</dbReference>
<reference evidence="2" key="1">
    <citation type="submission" date="2022-03" db="EMBL/GenBank/DDBJ databases">
        <title>Genome Identification and Characterization of new species Bdellovibrio reynosense LBG001 sp. nov. from a Mexico soil sample.</title>
        <authorList>
            <person name="Camilli A."/>
            <person name="Ajao Y."/>
            <person name="Guo X."/>
        </authorList>
    </citation>
    <scope>NUCLEOTIDE SEQUENCE</scope>
    <source>
        <strain evidence="2">LBG001</strain>
    </source>
</reference>
<organism evidence="2 3">
    <name type="scientific">Bdellovibrio reynosensis</name>
    <dbReference type="NCBI Taxonomy" id="2835041"/>
    <lineage>
        <taxon>Bacteria</taxon>
        <taxon>Pseudomonadati</taxon>
        <taxon>Bdellovibrionota</taxon>
        <taxon>Bdellovibrionia</taxon>
        <taxon>Bdellovibrionales</taxon>
        <taxon>Pseudobdellovibrionaceae</taxon>
        <taxon>Bdellovibrio</taxon>
    </lineage>
</organism>
<keyword evidence="1" id="KW-0732">Signal</keyword>